<dbReference type="PRINTS" id="PR00702">
    <property type="entry name" value="ACRIFLAVINRP"/>
</dbReference>
<dbReference type="Gene3D" id="3.30.70.1320">
    <property type="entry name" value="Multidrug efflux transporter AcrB pore domain like"/>
    <property type="match status" value="1"/>
</dbReference>
<dbReference type="EMBL" id="BMFZ01000017">
    <property type="protein sequence ID" value="GGA61960.1"/>
    <property type="molecule type" value="Genomic_DNA"/>
</dbReference>
<name>A0ABQ1H975_9GAMM</name>
<feature type="transmembrane region" description="Helical" evidence="1">
    <location>
        <begin position="989"/>
        <end position="1012"/>
    </location>
</feature>
<feature type="transmembrane region" description="Helical" evidence="1">
    <location>
        <begin position="21"/>
        <end position="39"/>
    </location>
</feature>
<dbReference type="Proteomes" id="UP000627464">
    <property type="component" value="Unassembled WGS sequence"/>
</dbReference>
<dbReference type="InterPro" id="IPR001036">
    <property type="entry name" value="Acrflvin-R"/>
</dbReference>
<dbReference type="InterPro" id="IPR027463">
    <property type="entry name" value="AcrB_DN_DC_subdom"/>
</dbReference>
<dbReference type="Gene3D" id="1.20.1640.10">
    <property type="entry name" value="Multidrug efflux transporter AcrB transmembrane domain"/>
    <property type="match status" value="2"/>
</dbReference>
<feature type="transmembrane region" description="Helical" evidence="1">
    <location>
        <begin position="370"/>
        <end position="392"/>
    </location>
</feature>
<keyword evidence="1" id="KW-0812">Transmembrane</keyword>
<evidence type="ECO:0000313" key="2">
    <source>
        <dbReference type="EMBL" id="GGA61960.1"/>
    </source>
</evidence>
<protein>
    <submittedName>
        <fullName evidence="2">ACR family transporter</fullName>
    </submittedName>
</protein>
<feature type="transmembrane region" description="Helical" evidence="1">
    <location>
        <begin position="963"/>
        <end position="983"/>
    </location>
</feature>
<sequence>MSRKSSSSSSFNLSAWALGHQQLIVFFMLVILVAGWTSYENLPRNEDPAFTIKTAVVSAQWQGATLHDTVNLVTDVLEKKLQELPYLDYVESNTRAGRSIIYINLRDDTPPASVPEIWYQVRKKMQDISPSLPEGVQGPTVNDEFDDTYGIIYGFTVEGFTPRELRDKVEAIQRSLVSLPDIGKTTLLGVQEEQMVIDFSPRQLAGMGITLQQVMDALKQQNAVVPSGMLRSDRENIALRVSGALNSQQNLAAVTLHIAGHYIPLNDIASISRQSVEPPSPVFRVNGQPAIGLAISMAKTGNMLSFGKALNERMESVSNQLPHGINMTKVADQSAVVKQAVDGFVRVLIEAVVIVLAVSFVSLGTRAGLVVATAIPLVLAMTFIGMMIAGIGLQRISLGALIIALGLMVDDAMITVEAMVSRLEAGDTRWRAATYAFETTAFPMLTGTLVMIAGFIPVGFAASSAGEYCFSLFAVVLIALLCSWVVAIVFSPLMGTWLLSSRVKTHNDQPGKVMCFYRQILLTTLAHRGATIGLAIVFVGLAAYGTTYMQGDFFPSSDRPELLISLTLPANASQSETERQTERLEKILKGNAYVDHFSSYVGSGAIRFYLPMDVLPDNENTAQIVVVAKSLDDRERLQHQLDTLMVKYFNDITTRVSPLELGPPIGWPLKYRVSGPDYDKVRRLAQRLEAEIGNNHSTREVNLTSGEPERVVTLRVNQTAARAAGVSSESLADELNTIWSGSVVTTVRDKDRQINVVLRANNEERQDLGTLSSLKVTSKSGDKIPLSQVATLEWGVEEPIVWRRQRMPFITVQTDLAPGRLADTVSAELAPGIERMRADLPPGYRIEEGGTVAESDKGNASVYRVLPVTLCVMLVLLMIQLQNFSRMFIALAMAPFGLIGVVLAMLPTGTAMGFVALLGIIALTGMIIRNAVILISEVDNNYRKGMSRQTAIISASLHRFRPILLTACAAILGMVPIAEQVFWGPMAYAIIGGLLVATLITLTVLPASLNVMMQLEDKWRDRPKNKLNTLE</sequence>
<organism evidence="2 3">
    <name type="scientific">Hafnia psychrotolerans</name>
    <dbReference type="NCBI Taxonomy" id="1477018"/>
    <lineage>
        <taxon>Bacteria</taxon>
        <taxon>Pseudomonadati</taxon>
        <taxon>Pseudomonadota</taxon>
        <taxon>Gammaproteobacteria</taxon>
        <taxon>Enterobacterales</taxon>
        <taxon>Hafniaceae</taxon>
        <taxon>Hafnia</taxon>
    </lineage>
</organism>
<keyword evidence="3" id="KW-1185">Reference proteome</keyword>
<dbReference type="Pfam" id="PF00873">
    <property type="entry name" value="ACR_tran"/>
    <property type="match status" value="1"/>
</dbReference>
<dbReference type="RefSeq" id="WP_188475442.1">
    <property type="nucleotide sequence ID" value="NZ_BMFZ01000017.1"/>
</dbReference>
<dbReference type="Gene3D" id="3.30.70.1440">
    <property type="entry name" value="Multidrug efflux transporter AcrB pore domain"/>
    <property type="match status" value="1"/>
</dbReference>
<feature type="transmembrane region" description="Helical" evidence="1">
    <location>
        <begin position="398"/>
        <end position="420"/>
    </location>
</feature>
<reference evidence="3" key="1">
    <citation type="journal article" date="2019" name="Int. J. Syst. Evol. Microbiol.">
        <title>The Global Catalogue of Microorganisms (GCM) 10K type strain sequencing project: providing services to taxonomists for standard genome sequencing and annotation.</title>
        <authorList>
            <consortium name="The Broad Institute Genomics Platform"/>
            <consortium name="The Broad Institute Genome Sequencing Center for Infectious Disease"/>
            <person name="Wu L."/>
            <person name="Ma J."/>
        </authorList>
    </citation>
    <scope>NUCLEOTIDE SEQUENCE [LARGE SCALE GENOMIC DNA]</scope>
    <source>
        <strain evidence="3">CGMCC 1.12806</strain>
    </source>
</reference>
<feature type="transmembrane region" description="Helical" evidence="1">
    <location>
        <begin position="912"/>
        <end position="936"/>
    </location>
</feature>
<feature type="transmembrane region" description="Helical" evidence="1">
    <location>
        <begin position="888"/>
        <end position="906"/>
    </location>
</feature>
<dbReference type="SUPFAM" id="SSF82714">
    <property type="entry name" value="Multidrug efflux transporter AcrB TolC docking domain, DN and DC subdomains"/>
    <property type="match status" value="2"/>
</dbReference>
<dbReference type="Gene3D" id="3.30.2090.10">
    <property type="entry name" value="Multidrug efflux transporter AcrB TolC docking domain, DN and DC subdomains"/>
    <property type="match status" value="2"/>
</dbReference>
<comment type="caution">
    <text evidence="2">The sequence shown here is derived from an EMBL/GenBank/DDBJ whole genome shotgun (WGS) entry which is preliminary data.</text>
</comment>
<keyword evidence="1" id="KW-1133">Transmembrane helix</keyword>
<dbReference type="PANTHER" id="PTHR32063:SF64">
    <property type="entry name" value="ACRB_ACRD_ACRF FAMILY PROTEIN"/>
    <property type="match status" value="1"/>
</dbReference>
<evidence type="ECO:0000256" key="1">
    <source>
        <dbReference type="SAM" id="Phobius"/>
    </source>
</evidence>
<evidence type="ECO:0000313" key="3">
    <source>
        <dbReference type="Proteomes" id="UP000627464"/>
    </source>
</evidence>
<feature type="transmembrane region" description="Helical" evidence="1">
    <location>
        <begin position="520"/>
        <end position="544"/>
    </location>
</feature>
<keyword evidence="1" id="KW-0472">Membrane</keyword>
<accession>A0ABQ1H975</accession>
<dbReference type="SUPFAM" id="SSF82693">
    <property type="entry name" value="Multidrug efflux transporter AcrB pore domain, PN1, PN2, PC1 and PC2 subdomains"/>
    <property type="match status" value="3"/>
</dbReference>
<feature type="transmembrane region" description="Helical" evidence="1">
    <location>
        <begin position="441"/>
        <end position="460"/>
    </location>
</feature>
<feature type="transmembrane region" description="Helical" evidence="1">
    <location>
        <begin position="472"/>
        <end position="499"/>
    </location>
</feature>
<dbReference type="Gene3D" id="3.30.70.1430">
    <property type="entry name" value="Multidrug efflux transporter AcrB pore domain"/>
    <property type="match status" value="2"/>
</dbReference>
<dbReference type="PANTHER" id="PTHR32063">
    <property type="match status" value="1"/>
</dbReference>
<feature type="transmembrane region" description="Helical" evidence="1">
    <location>
        <begin position="343"/>
        <end position="363"/>
    </location>
</feature>
<dbReference type="SUPFAM" id="SSF82866">
    <property type="entry name" value="Multidrug efflux transporter AcrB transmembrane domain"/>
    <property type="match status" value="2"/>
</dbReference>
<gene>
    <name evidence="2" type="ORF">GCM10011328_41550</name>
</gene>
<proteinExistence type="predicted"/>